<feature type="binding site" evidence="4">
    <location>
        <position position="399"/>
    </location>
    <ligand>
        <name>(S)-malate</name>
        <dbReference type="ChEBI" id="CHEBI:15589"/>
    </ligand>
</feature>
<dbReference type="FunFam" id="3.40.50.720:FF:000635">
    <property type="entry name" value="NADP-dependent malic enzyme"/>
    <property type="match status" value="1"/>
</dbReference>
<evidence type="ECO:0000259" key="7">
    <source>
        <dbReference type="SMART" id="SM00919"/>
    </source>
</evidence>
<dbReference type="RefSeq" id="WP_105748509.1">
    <property type="nucleotide sequence ID" value="NZ_PVLQ01000032.1"/>
</dbReference>
<evidence type="ECO:0000256" key="5">
    <source>
        <dbReference type="PIRSR" id="PIRSR000106-3"/>
    </source>
</evidence>
<feature type="binding site" evidence="4">
    <location>
        <position position="147"/>
    </location>
    <ligand>
        <name>(S)-malate</name>
        <dbReference type="ChEBI" id="CHEBI:15589"/>
    </ligand>
</feature>
<dbReference type="InterPro" id="IPR046346">
    <property type="entry name" value="Aminoacid_DH-like_N_sf"/>
</dbReference>
<dbReference type="InterPro" id="IPR036291">
    <property type="entry name" value="NAD(P)-bd_dom_sf"/>
</dbReference>
<evidence type="ECO:0000313" key="10">
    <source>
        <dbReference type="Proteomes" id="UP000238589"/>
    </source>
</evidence>
<dbReference type="InterPro" id="IPR012302">
    <property type="entry name" value="Malic_NAD-bd"/>
</dbReference>
<dbReference type="Gene3D" id="3.40.50.10380">
    <property type="entry name" value="Malic enzyme, N-terminal domain"/>
    <property type="match status" value="1"/>
</dbReference>
<dbReference type="SUPFAM" id="SSF51735">
    <property type="entry name" value="NAD(P)-binding Rossmann-fold domains"/>
    <property type="match status" value="1"/>
</dbReference>
<keyword evidence="10" id="KW-1185">Reference proteome</keyword>
<evidence type="ECO:0000256" key="3">
    <source>
        <dbReference type="PIRSR" id="PIRSR000106-1"/>
    </source>
</evidence>
<sequence>MSGSLTGAALLRDATANRGTAFSEAERDALGLRGLLPPAVETPERQVARVIDNLKRQASDLDRYCWLMALRERSELLFQRALLDHLAELLPLVYTPTVGQACQQFGRIFQAPRGLYVTARDRGRVRELLRRWPAGPVRAIVVTDGSRILGLGDLGANGMGIPIGKLDLYSACGGIAPGSCLPVMLDVGTDNATLRDDPFYLGLRQPRLQDDDYDALLEEFVSAVQECFPGVLLQFEDFSNRHAFALLARYRERLCCFNDDIQGTGAMGLAAVNSALRITGGKLTGQRLLFVGAGEAALGIATMVKAAMVAQGLSLEQARERCWLLDTQGLLVAGRPGLPAHKQPHAQPRAPLADLEQAISVLQPTVLIGASGMGQLFSQPVLHALARHCERPVVFALSNPTAKAECSAQQAYEWTEGRAIFAAGSPFAPVELAGRTLVPGQANNAYIFPGVGLGLLASGATRVSDAMFFAAAAALAAQVKDADLASGRIFPGQDRLREVALAVAVAVATTAWRDGLATQPRPDDPELAILASMYRPGYPACAA</sequence>
<evidence type="ECO:0000256" key="2">
    <source>
        <dbReference type="ARBA" id="ARBA00023002"/>
    </source>
</evidence>
<evidence type="ECO:0000256" key="6">
    <source>
        <dbReference type="RuleBase" id="RU003427"/>
    </source>
</evidence>
<feature type="active site" description="Proton donor" evidence="3">
    <location>
        <position position="94"/>
    </location>
</feature>
<dbReference type="SMART" id="SM01274">
    <property type="entry name" value="malic"/>
    <property type="match status" value="1"/>
</dbReference>
<dbReference type="Proteomes" id="UP000238589">
    <property type="component" value="Unassembled WGS sequence"/>
</dbReference>
<reference evidence="9 10" key="1">
    <citation type="submission" date="2018-03" db="EMBL/GenBank/DDBJ databases">
        <title>Comparative genomics illustrates the genes involved in a hyperalkaliphilic mechanisms of Serpentinomonas isolated from highly-alkaline calcium-rich serpentinized springs.</title>
        <authorList>
            <person name="Suzuki S."/>
            <person name="Ishii S."/>
            <person name="Walworth N."/>
            <person name="Bird L."/>
            <person name="Kuenen J.G."/>
            <person name="Nealson K.H."/>
        </authorList>
    </citation>
    <scope>NUCLEOTIDE SEQUENCE [LARGE SCALE GENOMIC DNA]</scope>
    <source>
        <strain evidence="9 10">P1</strain>
    </source>
</reference>
<proteinExistence type="inferred from homology"/>
<comment type="caution">
    <text evidence="9">The sequence shown here is derived from an EMBL/GenBank/DDBJ whole genome shotgun (WGS) entry which is preliminary data.</text>
</comment>
<dbReference type="SMART" id="SM00919">
    <property type="entry name" value="Malic_M"/>
    <property type="match status" value="1"/>
</dbReference>
<dbReference type="Pfam" id="PF00390">
    <property type="entry name" value="malic"/>
    <property type="match status" value="1"/>
</dbReference>
<dbReference type="GO" id="GO:0004473">
    <property type="term" value="F:malate dehydrogenase (decarboxylating) (NADP+) activity"/>
    <property type="evidence" value="ECO:0007669"/>
    <property type="project" value="TreeGrafter"/>
</dbReference>
<dbReference type="GO" id="GO:0051287">
    <property type="term" value="F:NAD binding"/>
    <property type="evidence" value="ECO:0007669"/>
    <property type="project" value="InterPro"/>
</dbReference>
<comment type="similarity">
    <text evidence="1 6">Belongs to the malic enzymes family.</text>
</comment>
<feature type="domain" description="Malic enzyme N-terminal" evidence="8">
    <location>
        <begin position="71"/>
        <end position="251"/>
    </location>
</feature>
<accession>A0A2S9K462</accession>
<protein>
    <submittedName>
        <fullName evidence="9">NAD-dependent malic enzyme</fullName>
    </submittedName>
</protein>
<name>A0A2S9K462_9BURK</name>
<dbReference type="InterPro" id="IPR012301">
    <property type="entry name" value="Malic_N_dom"/>
</dbReference>
<dbReference type="InterPro" id="IPR037062">
    <property type="entry name" value="Malic_N_dom_sf"/>
</dbReference>
<feature type="binding site" evidence="5">
    <location>
        <position position="236"/>
    </location>
    <ligand>
        <name>a divalent metal cation</name>
        <dbReference type="ChEBI" id="CHEBI:60240"/>
    </ligand>
</feature>
<comment type="cofactor">
    <cofactor evidence="5">
        <name>Mg(2+)</name>
        <dbReference type="ChEBI" id="CHEBI:18420"/>
    </cofactor>
    <cofactor evidence="5">
        <name>Mn(2+)</name>
        <dbReference type="ChEBI" id="CHEBI:29035"/>
    </cofactor>
    <text evidence="5">Divalent metal cations. Prefers magnesium or manganese.</text>
</comment>
<keyword evidence="2" id="KW-0560">Oxidoreductase</keyword>
<dbReference type="NCBIfam" id="NF010052">
    <property type="entry name" value="PRK13529.1"/>
    <property type="match status" value="1"/>
</dbReference>
<evidence type="ECO:0000256" key="1">
    <source>
        <dbReference type="ARBA" id="ARBA00008785"/>
    </source>
</evidence>
<dbReference type="OrthoDB" id="3314528at2"/>
<keyword evidence="5 6" id="KW-0479">Metal-binding</keyword>
<dbReference type="InterPro" id="IPR001891">
    <property type="entry name" value="Malic_OxRdtase"/>
</dbReference>
<feature type="active site" description="Proton acceptor" evidence="3">
    <location>
        <position position="165"/>
    </location>
</feature>
<dbReference type="Pfam" id="PF03949">
    <property type="entry name" value="Malic_M"/>
    <property type="match status" value="1"/>
</dbReference>
<dbReference type="SUPFAM" id="SSF53223">
    <property type="entry name" value="Aminoacid dehydrogenase-like, N-terminal domain"/>
    <property type="match status" value="1"/>
</dbReference>
<evidence type="ECO:0000313" key="9">
    <source>
        <dbReference type="EMBL" id="PRD65250.1"/>
    </source>
</evidence>
<dbReference type="PANTHER" id="PTHR23406:SF90">
    <property type="entry name" value="MALIC ENZYME-RELATED"/>
    <property type="match status" value="1"/>
</dbReference>
<dbReference type="Gene3D" id="3.40.50.720">
    <property type="entry name" value="NAD(P)-binding Rossmann-like Domain"/>
    <property type="match status" value="1"/>
</dbReference>
<dbReference type="PIRSF" id="PIRSF000106">
    <property type="entry name" value="ME"/>
    <property type="match status" value="1"/>
</dbReference>
<feature type="binding site" evidence="5">
    <location>
        <position position="237"/>
    </location>
    <ligand>
        <name>a divalent metal cation</name>
        <dbReference type="ChEBI" id="CHEBI:60240"/>
    </ligand>
</feature>
<feature type="binding site" evidence="4">
    <location>
        <position position="443"/>
    </location>
    <ligand>
        <name>(S)-malate</name>
        <dbReference type="ChEBI" id="CHEBI:15589"/>
    </ligand>
</feature>
<evidence type="ECO:0000256" key="4">
    <source>
        <dbReference type="PIRSR" id="PIRSR000106-2"/>
    </source>
</evidence>
<dbReference type="PANTHER" id="PTHR23406">
    <property type="entry name" value="MALIC ENZYME-RELATED"/>
    <property type="match status" value="1"/>
</dbReference>
<dbReference type="GO" id="GO:0046872">
    <property type="term" value="F:metal ion binding"/>
    <property type="evidence" value="ECO:0007669"/>
    <property type="project" value="UniProtKB-KW"/>
</dbReference>
<feature type="binding site" evidence="5">
    <location>
        <position position="260"/>
    </location>
    <ligand>
        <name>a divalent metal cation</name>
        <dbReference type="ChEBI" id="CHEBI:60240"/>
    </ligand>
</feature>
<dbReference type="AlphaFoldDB" id="A0A2S9K462"/>
<gene>
    <name evidence="9" type="ORF">C6P64_10460</name>
</gene>
<organism evidence="9 10">
    <name type="scientific">Malikia granosa</name>
    <dbReference type="NCBI Taxonomy" id="263067"/>
    <lineage>
        <taxon>Bacteria</taxon>
        <taxon>Pseudomonadati</taxon>
        <taxon>Pseudomonadota</taxon>
        <taxon>Betaproteobacteria</taxon>
        <taxon>Burkholderiales</taxon>
        <taxon>Comamonadaceae</taxon>
        <taxon>Malikia</taxon>
    </lineage>
</organism>
<feature type="domain" description="Malic enzyme NAD-binding" evidence="7">
    <location>
        <begin position="261"/>
        <end position="512"/>
    </location>
</feature>
<dbReference type="EMBL" id="PVLQ01000032">
    <property type="protein sequence ID" value="PRD65250.1"/>
    <property type="molecule type" value="Genomic_DNA"/>
</dbReference>
<dbReference type="PRINTS" id="PR00072">
    <property type="entry name" value="MALOXRDTASE"/>
</dbReference>
<dbReference type="GO" id="GO:0006108">
    <property type="term" value="P:malate metabolic process"/>
    <property type="evidence" value="ECO:0007669"/>
    <property type="project" value="TreeGrafter"/>
</dbReference>
<evidence type="ECO:0000259" key="8">
    <source>
        <dbReference type="SMART" id="SM01274"/>
    </source>
</evidence>